<comment type="similarity">
    <text evidence="6">Belongs to the helicase family. DinG subfamily.</text>
</comment>
<dbReference type="Gene3D" id="3.40.50.300">
    <property type="entry name" value="P-loop containing nucleotide triphosphate hydrolases"/>
    <property type="match status" value="2"/>
</dbReference>
<feature type="compositionally biased region" description="Basic and acidic residues" evidence="11">
    <location>
        <begin position="469"/>
        <end position="481"/>
    </location>
</feature>
<dbReference type="GO" id="GO:0005524">
    <property type="term" value="F:ATP binding"/>
    <property type="evidence" value="ECO:0007669"/>
    <property type="project" value="UniProtKB-KW"/>
</dbReference>
<name>A0A0C2JMW0_9ACTN</name>
<dbReference type="InterPro" id="IPR045028">
    <property type="entry name" value="DinG/Rad3-like"/>
</dbReference>
<evidence type="ECO:0000256" key="11">
    <source>
        <dbReference type="SAM" id="MobiDB-lite"/>
    </source>
</evidence>
<feature type="compositionally biased region" description="Acidic residues" evidence="11">
    <location>
        <begin position="455"/>
        <end position="468"/>
    </location>
</feature>
<dbReference type="AlphaFoldDB" id="A0A0C2JMW0"/>
<dbReference type="EMBL" id="JROO01000028">
    <property type="protein sequence ID" value="KIH98162.1"/>
    <property type="molecule type" value="Genomic_DNA"/>
</dbReference>
<comment type="cofactor">
    <cofactor evidence="1">
        <name>[4Fe-4S] cluster</name>
        <dbReference type="ChEBI" id="CHEBI:49883"/>
    </cofactor>
</comment>
<evidence type="ECO:0000256" key="3">
    <source>
        <dbReference type="ARBA" id="ARBA00022801"/>
    </source>
</evidence>
<evidence type="ECO:0000313" key="14">
    <source>
        <dbReference type="Proteomes" id="UP000031675"/>
    </source>
</evidence>
<accession>A0A0C2JMW0</accession>
<dbReference type="RefSeq" id="WP_040274136.1">
    <property type="nucleotide sequence ID" value="NZ_JROO01000028.1"/>
</dbReference>
<evidence type="ECO:0000256" key="2">
    <source>
        <dbReference type="ARBA" id="ARBA00022741"/>
    </source>
</evidence>
<evidence type="ECO:0000256" key="9">
    <source>
        <dbReference type="ARBA" id="ARBA00073590"/>
    </source>
</evidence>
<evidence type="ECO:0000256" key="7">
    <source>
        <dbReference type="ARBA" id="ARBA00044969"/>
    </source>
</evidence>
<proteinExistence type="inferred from homology"/>
<evidence type="ECO:0000256" key="8">
    <source>
        <dbReference type="ARBA" id="ARBA00048954"/>
    </source>
</evidence>
<dbReference type="OrthoDB" id="9805194at2"/>
<dbReference type="InterPro" id="IPR027417">
    <property type="entry name" value="P-loop_NTPase"/>
</dbReference>
<dbReference type="SMART" id="SM00487">
    <property type="entry name" value="DEXDc"/>
    <property type="match status" value="1"/>
</dbReference>
<keyword evidence="4 13" id="KW-0347">Helicase</keyword>
<comment type="caution">
    <text evidence="13">The sequence shown here is derived from an EMBL/GenBank/DDBJ whole genome shotgun (WGS) entry which is preliminary data.</text>
</comment>
<dbReference type="GO" id="GO:0016818">
    <property type="term" value="F:hydrolase activity, acting on acid anhydrides, in phosphorus-containing anhydrides"/>
    <property type="evidence" value="ECO:0007669"/>
    <property type="project" value="InterPro"/>
</dbReference>
<dbReference type="Proteomes" id="UP000031675">
    <property type="component" value="Unassembled WGS sequence"/>
</dbReference>
<feature type="compositionally biased region" description="Low complexity" evidence="11">
    <location>
        <begin position="432"/>
        <end position="454"/>
    </location>
</feature>
<dbReference type="InterPro" id="IPR011545">
    <property type="entry name" value="DEAD/DEAH_box_helicase_dom"/>
</dbReference>
<dbReference type="InterPro" id="IPR014001">
    <property type="entry name" value="Helicase_ATP-bd"/>
</dbReference>
<evidence type="ECO:0000256" key="6">
    <source>
        <dbReference type="ARBA" id="ARBA00038058"/>
    </source>
</evidence>
<evidence type="ECO:0000259" key="12">
    <source>
        <dbReference type="PROSITE" id="PS51193"/>
    </source>
</evidence>
<keyword evidence="2" id="KW-0547">Nucleotide-binding</keyword>
<dbReference type="FunFam" id="3.40.50.300:FF:000437">
    <property type="entry name" value="ATP-dependent DNA helicase DinG"/>
    <property type="match status" value="1"/>
</dbReference>
<feature type="region of interest" description="Disordered" evidence="11">
    <location>
        <begin position="429"/>
        <end position="485"/>
    </location>
</feature>
<evidence type="ECO:0000313" key="13">
    <source>
        <dbReference type="EMBL" id="KIH98162.1"/>
    </source>
</evidence>
<keyword evidence="14" id="KW-1185">Reference proteome</keyword>
<organism evidence="13 14">
    <name type="scientific">Streptomonospora alba</name>
    <dbReference type="NCBI Taxonomy" id="183763"/>
    <lineage>
        <taxon>Bacteria</taxon>
        <taxon>Bacillati</taxon>
        <taxon>Actinomycetota</taxon>
        <taxon>Actinomycetes</taxon>
        <taxon>Streptosporangiales</taxon>
        <taxon>Nocardiopsidaceae</taxon>
        <taxon>Streptomonospora</taxon>
    </lineage>
</organism>
<dbReference type="PANTHER" id="PTHR11472">
    <property type="entry name" value="DNA REPAIR DEAD HELICASE RAD3/XP-D SUBFAMILY MEMBER"/>
    <property type="match status" value="1"/>
</dbReference>
<dbReference type="GO" id="GO:0043139">
    <property type="term" value="F:5'-3' DNA helicase activity"/>
    <property type="evidence" value="ECO:0007669"/>
    <property type="project" value="UniProtKB-EC"/>
</dbReference>
<dbReference type="STRING" id="183763.LP52_14615"/>
<dbReference type="Pfam" id="PF13307">
    <property type="entry name" value="Helicase_C_2"/>
    <property type="match status" value="1"/>
</dbReference>
<dbReference type="Pfam" id="PF00270">
    <property type="entry name" value="DEAD"/>
    <property type="match status" value="1"/>
</dbReference>
<dbReference type="SUPFAM" id="SSF52540">
    <property type="entry name" value="P-loop containing nucleoside triphosphate hydrolases"/>
    <property type="match status" value="1"/>
</dbReference>
<dbReference type="SMART" id="SM00491">
    <property type="entry name" value="HELICc2"/>
    <property type="match status" value="1"/>
</dbReference>
<dbReference type="PANTHER" id="PTHR11472:SF34">
    <property type="entry name" value="REGULATOR OF TELOMERE ELONGATION HELICASE 1"/>
    <property type="match status" value="1"/>
</dbReference>
<gene>
    <name evidence="13" type="ORF">LP52_14615</name>
</gene>
<comment type="catalytic activity">
    <reaction evidence="8">
        <text>ATP + H2O = ADP + phosphate + H(+)</text>
        <dbReference type="Rhea" id="RHEA:13065"/>
        <dbReference type="ChEBI" id="CHEBI:15377"/>
        <dbReference type="ChEBI" id="CHEBI:15378"/>
        <dbReference type="ChEBI" id="CHEBI:30616"/>
        <dbReference type="ChEBI" id="CHEBI:43474"/>
        <dbReference type="ChEBI" id="CHEBI:456216"/>
        <dbReference type="EC" id="5.6.2.3"/>
    </reaction>
</comment>
<dbReference type="InterPro" id="IPR006555">
    <property type="entry name" value="ATP-dep_Helicase_C"/>
</dbReference>
<reference evidence="14" key="1">
    <citation type="journal article" date="2015" name="Chem. Biol.">
        <title>Structure, bioactivity, and resistance mechanism of streptomonomicin, an unusual lasso Peptide from an understudied halophilic actinomycete.</title>
        <authorList>
            <person name="Metelev M."/>
            <person name="Tietz J.I."/>
            <person name="Melby J.O."/>
            <person name="Blair P.M."/>
            <person name="Zhu L."/>
            <person name="Livnat I."/>
            <person name="Severinov K."/>
            <person name="Mitchell D.A."/>
        </authorList>
    </citation>
    <scope>NUCLEOTIDE SEQUENCE [LARGE SCALE GENOMIC DNA]</scope>
    <source>
        <strain evidence="14">YIM 90003</strain>
    </source>
</reference>
<protein>
    <recommendedName>
        <fullName evidence="9">ATP-dependent helicase DinG</fullName>
        <ecNumber evidence="7">5.6.2.3</ecNumber>
    </recommendedName>
    <alternativeName>
        <fullName evidence="10">DNA 5'-3' helicase DinG</fullName>
    </alternativeName>
</protein>
<feature type="domain" description="Helicase ATP-binding" evidence="12">
    <location>
        <begin position="12"/>
        <end position="293"/>
    </location>
</feature>
<dbReference type="PROSITE" id="PS51193">
    <property type="entry name" value="HELICASE_ATP_BIND_2"/>
    <property type="match status" value="1"/>
</dbReference>
<keyword evidence="3" id="KW-0378">Hydrolase</keyword>
<dbReference type="GO" id="GO:0003676">
    <property type="term" value="F:nucleic acid binding"/>
    <property type="evidence" value="ECO:0007669"/>
    <property type="project" value="InterPro"/>
</dbReference>
<evidence type="ECO:0000256" key="10">
    <source>
        <dbReference type="ARBA" id="ARBA00079061"/>
    </source>
</evidence>
<keyword evidence="5" id="KW-0067">ATP-binding</keyword>
<evidence type="ECO:0000256" key="4">
    <source>
        <dbReference type="ARBA" id="ARBA00022806"/>
    </source>
</evidence>
<sequence length="702" mass="73931">MAELPDVETLLAAAVQSVGGTRREGQAVMAEAVSTAIDTGEHLVVQAGTGTGKSLAYLVPALRHAMAEDATVVVTTATLALQRQLIERDLPRLSAALAPMLHREPSFAILKGRRNYLCRHRLNGSGDPDEETELFDPRQLSSVGRQVKRLHEWAEETVTGDRDELAPGVSDLAWRQVSVSANECVGAAVCPFGQECFSEQARADAGGADVVVTNHAMLAISAMQGYQLLPEHRVLVIDEAHELVDRVTSVATGELGERPVATAAKRAARLLEADLTERLSESGEGLALLFGEADAGRLDHLPESLAGAVAAVRDAAHSCLSAVRTGSTEQDPDYATQRKQALAALEEVHDTAVRILESFEPPLRERTDVVWLAKGPKQSPTLQVAPLAVSGLLREKLFGDRTTVVLTSATLALGGTFAPLAAQWGLGRESTDAAPAPDAAAPAEGGADGSAADGAADDGAADGADEADDPNRAAGEPRWRGLDVGSPFDHARSGILYVARHLPPPGRDGLDPRYLDEIAGLVDASGGRALGLFSSMRAATQAAEELRERVDVPILCQGEDSTGRLVEEFADDEASCLFGTLSLWQGVDVPGRSLQLVIVDRVPFPRPDDPLASARQRAVGARGGNGFMAVAATHAALLLAQGTGRLLRTAQDRGVVAVLDPRLATARYSGFLRSSLPPYWGTADPEVARAALRRLAEAPAAG</sequence>
<dbReference type="GO" id="GO:0006139">
    <property type="term" value="P:nucleobase-containing compound metabolic process"/>
    <property type="evidence" value="ECO:0007669"/>
    <property type="project" value="InterPro"/>
</dbReference>
<dbReference type="InterPro" id="IPR014013">
    <property type="entry name" value="Helic_SF1/SF2_ATP-bd_DinG/Rad3"/>
</dbReference>
<evidence type="ECO:0000256" key="5">
    <source>
        <dbReference type="ARBA" id="ARBA00022840"/>
    </source>
</evidence>
<dbReference type="EC" id="5.6.2.3" evidence="7"/>
<evidence type="ECO:0000256" key="1">
    <source>
        <dbReference type="ARBA" id="ARBA00001966"/>
    </source>
</evidence>